<name>A0A553SL22_NIACI</name>
<proteinExistence type="predicted"/>
<dbReference type="InterPro" id="IPR005500">
    <property type="entry name" value="DUF309"/>
</dbReference>
<sequence>MVYPHEYIEYLGHFHGDQDFFECHEILEEYWKEVDPGNKDSIWVAFILLAVSCYHHRRGNFRGAGKTLEKATSMFHRGDWNWNDFGLDETLLFERMDQRQLDIRNQLSYSPFILPINAKSLELECVKWCQSVGMEWQSSHIPIDDIINRHLTRDRTEVMIERTAAIEERKNRLN</sequence>
<dbReference type="InterPro" id="IPR023203">
    <property type="entry name" value="TTHA0068_sf"/>
</dbReference>
<reference evidence="2" key="1">
    <citation type="submission" date="2018-10" db="EMBL/GenBank/DDBJ databases">
        <title>FDA dAtabase for Regulatory Grade micrObial Sequences (FDA-ARGOS): Supporting development and validation of Infectious Disease Dx tests.</title>
        <authorList>
            <person name="Minogue T."/>
            <person name="Wolcott M."/>
            <person name="Wasieloski L."/>
            <person name="Aguilar W."/>
            <person name="Moore D."/>
            <person name="Tallon L."/>
            <person name="Sadzewicz L."/>
            <person name="Sengamalay N."/>
            <person name="Ott S."/>
            <person name="Godinez A."/>
            <person name="Nagaraj S."/>
            <person name="Vavikolanu K."/>
            <person name="Vyas G."/>
            <person name="Nadendla S."/>
            <person name="George J."/>
            <person name="Sichtig H."/>
        </authorList>
    </citation>
    <scope>NUCLEOTIDE SEQUENCE [LARGE SCALE GENOMIC DNA]</scope>
    <source>
        <strain evidence="2">FDAARGOS_343</strain>
    </source>
</reference>
<dbReference type="Pfam" id="PF03745">
    <property type="entry name" value="DUF309"/>
    <property type="match status" value="1"/>
</dbReference>
<dbReference type="PANTHER" id="PTHR34796:SF1">
    <property type="entry name" value="EXPRESSED PROTEIN"/>
    <property type="match status" value="1"/>
</dbReference>
<comment type="caution">
    <text evidence="1">The sequence shown here is derived from an EMBL/GenBank/DDBJ whole genome shotgun (WGS) entry which is preliminary data.</text>
</comment>
<accession>A0A553SL22</accession>
<evidence type="ECO:0000313" key="1">
    <source>
        <dbReference type="EMBL" id="TRZ37690.1"/>
    </source>
</evidence>
<evidence type="ECO:0000313" key="2">
    <source>
        <dbReference type="Proteomes" id="UP000319837"/>
    </source>
</evidence>
<protein>
    <submittedName>
        <fullName evidence="1">DUF309 domain-containing protein</fullName>
    </submittedName>
</protein>
<dbReference type="PANTHER" id="PTHR34796">
    <property type="entry name" value="EXPRESSED PROTEIN"/>
    <property type="match status" value="1"/>
</dbReference>
<dbReference type="Proteomes" id="UP000319837">
    <property type="component" value="Unassembled WGS sequence"/>
</dbReference>
<dbReference type="SUPFAM" id="SSF140663">
    <property type="entry name" value="TTHA0068-like"/>
    <property type="match status" value="1"/>
</dbReference>
<dbReference type="EMBL" id="RIBP01000004">
    <property type="protein sequence ID" value="TRZ37690.1"/>
    <property type="molecule type" value="Genomic_DNA"/>
</dbReference>
<dbReference type="Gene3D" id="1.10.3450.10">
    <property type="entry name" value="TTHA0068-like"/>
    <property type="match status" value="1"/>
</dbReference>
<gene>
    <name evidence="1" type="ORF">CEQ21_19830</name>
</gene>
<organism evidence="1 2">
    <name type="scientific">Niallia circulans</name>
    <name type="common">Bacillus circulans</name>
    <dbReference type="NCBI Taxonomy" id="1397"/>
    <lineage>
        <taxon>Bacteria</taxon>
        <taxon>Bacillati</taxon>
        <taxon>Bacillota</taxon>
        <taxon>Bacilli</taxon>
        <taxon>Bacillales</taxon>
        <taxon>Bacillaceae</taxon>
        <taxon>Niallia</taxon>
    </lineage>
</organism>
<dbReference type="AlphaFoldDB" id="A0A553SL22"/>